<protein>
    <submittedName>
        <fullName evidence="2">Uncharacterized protein</fullName>
    </submittedName>
</protein>
<dbReference type="EMBL" id="BPLR01012907">
    <property type="protein sequence ID" value="GIY57436.1"/>
    <property type="molecule type" value="Genomic_DNA"/>
</dbReference>
<evidence type="ECO:0000313" key="2">
    <source>
        <dbReference type="EMBL" id="GIY57436.1"/>
    </source>
</evidence>
<dbReference type="AlphaFoldDB" id="A0AAV4UI50"/>
<reference evidence="2 3" key="1">
    <citation type="submission" date="2021-06" db="EMBL/GenBank/DDBJ databases">
        <title>Caerostris extrusa draft genome.</title>
        <authorList>
            <person name="Kono N."/>
            <person name="Arakawa K."/>
        </authorList>
    </citation>
    <scope>NUCLEOTIDE SEQUENCE [LARGE SCALE GENOMIC DNA]</scope>
</reference>
<accession>A0AAV4UI50</accession>
<proteinExistence type="predicted"/>
<keyword evidence="3" id="KW-1185">Reference proteome</keyword>
<organism evidence="2 3">
    <name type="scientific">Caerostris extrusa</name>
    <name type="common">Bark spider</name>
    <name type="synonym">Caerostris bankana</name>
    <dbReference type="NCBI Taxonomy" id="172846"/>
    <lineage>
        <taxon>Eukaryota</taxon>
        <taxon>Metazoa</taxon>
        <taxon>Ecdysozoa</taxon>
        <taxon>Arthropoda</taxon>
        <taxon>Chelicerata</taxon>
        <taxon>Arachnida</taxon>
        <taxon>Araneae</taxon>
        <taxon>Araneomorphae</taxon>
        <taxon>Entelegynae</taxon>
        <taxon>Araneoidea</taxon>
        <taxon>Araneidae</taxon>
        <taxon>Caerostris</taxon>
    </lineage>
</organism>
<dbReference type="Proteomes" id="UP001054945">
    <property type="component" value="Unassembled WGS sequence"/>
</dbReference>
<evidence type="ECO:0000313" key="3">
    <source>
        <dbReference type="Proteomes" id="UP001054945"/>
    </source>
</evidence>
<feature type="region of interest" description="Disordered" evidence="1">
    <location>
        <begin position="61"/>
        <end position="81"/>
    </location>
</feature>
<comment type="caution">
    <text evidence="2">The sequence shown here is derived from an EMBL/GenBank/DDBJ whole genome shotgun (WGS) entry which is preliminary data.</text>
</comment>
<gene>
    <name evidence="2" type="ORF">CEXT_761601</name>
</gene>
<feature type="region of interest" description="Disordered" evidence="1">
    <location>
        <begin position="16"/>
        <end position="37"/>
    </location>
</feature>
<name>A0AAV4UI50_CAEEX</name>
<feature type="compositionally biased region" description="Basic and acidic residues" evidence="1">
    <location>
        <begin position="67"/>
        <end position="81"/>
    </location>
</feature>
<evidence type="ECO:0000256" key="1">
    <source>
        <dbReference type="SAM" id="MobiDB-lite"/>
    </source>
</evidence>
<sequence length="135" mass="15554">MKRVFKRHDADDCRAAPKFLTRKTPTDPTIRQRGPLDVQKSSLKAGVVKWKTISFEIISQGPSSAETTEKRRTIKKPSKDVRIQASKDDWDKLKGRYPEKPKKKYYGVSSQRFKFALNRSHYISLIAKEKQGSAE</sequence>